<dbReference type="RefSeq" id="WP_253659440.1">
    <property type="nucleotide sequence ID" value="NZ_BAAAJQ010000001.1"/>
</dbReference>
<dbReference type="NCBIfam" id="NF005539">
    <property type="entry name" value="PRK07201.1"/>
    <property type="match status" value="1"/>
</dbReference>
<dbReference type="InterPro" id="IPR020904">
    <property type="entry name" value="Sc_DH/Rdtase_CS"/>
</dbReference>
<dbReference type="CDD" id="cd05263">
    <property type="entry name" value="MupV_like_SDR_e"/>
    <property type="match status" value="1"/>
</dbReference>
<dbReference type="InterPro" id="IPR057326">
    <property type="entry name" value="KR_dom"/>
</dbReference>
<gene>
    <name evidence="5" type="ORF">LX13_000173</name>
</gene>
<accession>A0ABT1H7X2</accession>
<dbReference type="Pfam" id="PF00106">
    <property type="entry name" value="adh_short"/>
    <property type="match status" value="1"/>
</dbReference>
<evidence type="ECO:0000256" key="2">
    <source>
        <dbReference type="ARBA" id="ARBA00023002"/>
    </source>
</evidence>
<dbReference type="Proteomes" id="UP001206895">
    <property type="component" value="Unassembled WGS sequence"/>
</dbReference>
<dbReference type="PROSITE" id="PS00061">
    <property type="entry name" value="ADH_SHORT"/>
    <property type="match status" value="1"/>
</dbReference>
<evidence type="ECO:0000259" key="4">
    <source>
        <dbReference type="SMART" id="SM00822"/>
    </source>
</evidence>
<dbReference type="PANTHER" id="PTHR44196">
    <property type="entry name" value="DEHYDROGENASE/REDUCTASE SDR FAMILY MEMBER 7B"/>
    <property type="match status" value="1"/>
</dbReference>
<feature type="region of interest" description="Disordered" evidence="3">
    <location>
        <begin position="642"/>
        <end position="662"/>
    </location>
</feature>
<evidence type="ECO:0000313" key="6">
    <source>
        <dbReference type="Proteomes" id="UP001206895"/>
    </source>
</evidence>
<evidence type="ECO:0000256" key="1">
    <source>
        <dbReference type="ARBA" id="ARBA00006484"/>
    </source>
</evidence>
<proteinExistence type="inferred from homology"/>
<protein>
    <submittedName>
        <fullName evidence="5">Thioester reductase domain-containing protein</fullName>
    </submittedName>
</protein>
<comment type="similarity">
    <text evidence="1">Belongs to the short-chain dehydrogenases/reductases (SDR) family.</text>
</comment>
<dbReference type="SMART" id="SM00822">
    <property type="entry name" value="PKS_KR"/>
    <property type="match status" value="1"/>
</dbReference>
<dbReference type="PANTHER" id="PTHR44196:SF1">
    <property type="entry name" value="DEHYDROGENASE_REDUCTASE SDR FAMILY MEMBER 7B"/>
    <property type="match status" value="1"/>
</dbReference>
<dbReference type="Gene3D" id="3.40.50.720">
    <property type="entry name" value="NAD(P)-binding Rossmann-like Domain"/>
    <property type="match status" value="2"/>
</dbReference>
<dbReference type="PRINTS" id="PR00081">
    <property type="entry name" value="GDHRDH"/>
</dbReference>
<dbReference type="PRINTS" id="PR00080">
    <property type="entry name" value="SDRFAMILY"/>
</dbReference>
<reference evidence="5 6" key="1">
    <citation type="submission" date="2022-06" db="EMBL/GenBank/DDBJ databases">
        <title>Genomic Encyclopedia of Archaeal and Bacterial Type Strains, Phase II (KMG-II): from individual species to whole genera.</title>
        <authorList>
            <person name="Goeker M."/>
        </authorList>
    </citation>
    <scope>NUCLEOTIDE SEQUENCE [LARGE SCALE GENOMIC DNA]</scope>
    <source>
        <strain evidence="5 6">DSM 44693</strain>
    </source>
</reference>
<dbReference type="Pfam" id="PF07993">
    <property type="entry name" value="NAD_binding_4"/>
    <property type="match status" value="1"/>
</dbReference>
<dbReference type="InterPro" id="IPR013120">
    <property type="entry name" value="FAR_NAD-bd"/>
</dbReference>
<dbReference type="InterPro" id="IPR057313">
    <property type="entry name" value="Maqu_2507-like"/>
</dbReference>
<keyword evidence="6" id="KW-1185">Reference proteome</keyword>
<evidence type="ECO:0000256" key="3">
    <source>
        <dbReference type="SAM" id="MobiDB-lite"/>
    </source>
</evidence>
<dbReference type="InterPro" id="IPR036291">
    <property type="entry name" value="NAD(P)-bd_dom_sf"/>
</dbReference>
<dbReference type="EMBL" id="JAMTCJ010000001">
    <property type="protein sequence ID" value="MCP2174366.1"/>
    <property type="molecule type" value="Genomic_DNA"/>
</dbReference>
<organism evidence="5 6">
    <name type="scientific">Williamsia maris</name>
    <dbReference type="NCBI Taxonomy" id="72806"/>
    <lineage>
        <taxon>Bacteria</taxon>
        <taxon>Bacillati</taxon>
        <taxon>Actinomycetota</taxon>
        <taxon>Actinomycetes</taxon>
        <taxon>Mycobacteriales</taxon>
        <taxon>Nocardiaceae</taxon>
        <taxon>Williamsia</taxon>
    </lineage>
</organism>
<keyword evidence="2" id="KW-0560">Oxidoreductase</keyword>
<sequence length="708" mass="76154">MTSYFITGATGFIGRRVLPRLLAAQPDATVYALVRPRTIEGFSDIIDGWDGADRLHLVPGDLTADALGIADDAAIPDHIDHVLHLGAVYDMTADAISQQAANVEGTSRIVDFALTHDAMLHHVSSIAVSGDHRGTYTEDDFDLGQRFPTPYHRTKFEAEKVVREQSGLRWRVYRPSIVVGDSTTGAMDKIDGPYYFFGHLRRLGALPSRATVPMPALGNTNVVPVDFVADAIVALLGHRPDQTGRVYHLVDPDKRSITDLYNAVAPAFGGPRGLDVIPRRIVAPVVAGSSRGVIRTARDLVALQQKIPPAVLDTTELPAVFTTARTTPVLDRYGVSVPDLAEYGPRLFDYWAENLDPTRFSRTDPRGPLVGRHVLITGGSAGIGLETARICARKGATVFVLARKQDDLDAAVRDIGSALRTAPSDTDVPTGSVHAYVCDITDPEAVAVTVKTILTEHDHVDVLVNNAGRSIRRATINATDRSHDYHRTMAVNYFGAVEMVLALLPHMTGRRTGHIVNVSSIGVQARGPRFAAYVASKSALEAFSDITAAETLSDHVTFTNIHMPLTRTRMIAPTDSYDKALALTAEKAAAIVVRGIVEKPKRIDTPLGTLAQVGQFLLPGVTARLQHQGFLLFGESTAAQGKTEPTDVVPADGTTAASSAPVSPTMSIVHGVRDRAQAVAHPVKSAVVDSGARRVVRRSLNLVPGVHW</sequence>
<dbReference type="InterPro" id="IPR002347">
    <property type="entry name" value="SDR_fam"/>
</dbReference>
<evidence type="ECO:0000313" key="5">
    <source>
        <dbReference type="EMBL" id="MCP2174366.1"/>
    </source>
</evidence>
<feature type="domain" description="Ketoreductase" evidence="4">
    <location>
        <begin position="372"/>
        <end position="567"/>
    </location>
</feature>
<dbReference type="SUPFAM" id="SSF51735">
    <property type="entry name" value="NAD(P)-binding Rossmann-fold domains"/>
    <property type="match status" value="2"/>
</dbReference>
<name>A0ABT1H7X2_9NOCA</name>
<comment type="caution">
    <text evidence="5">The sequence shown here is derived from an EMBL/GenBank/DDBJ whole genome shotgun (WGS) entry which is preliminary data.</text>
</comment>
<dbReference type="CDD" id="cd05233">
    <property type="entry name" value="SDR_c"/>
    <property type="match status" value="1"/>
</dbReference>